<protein>
    <recommendedName>
        <fullName evidence="7">Replication factor C subunit 2</fullName>
    </recommendedName>
</protein>
<dbReference type="SUPFAM" id="SSF50814">
    <property type="entry name" value="Lipocalins"/>
    <property type="match status" value="1"/>
</dbReference>
<dbReference type="Pfam" id="PF00061">
    <property type="entry name" value="Lipocalin"/>
    <property type="match status" value="1"/>
</dbReference>
<dbReference type="FunFam" id="1.10.8.60:FF:000012">
    <property type="entry name" value="Replication factor C subunit 4"/>
    <property type="match status" value="1"/>
</dbReference>
<dbReference type="Gene3D" id="3.40.50.300">
    <property type="entry name" value="P-loop containing nucleotide triphosphate hydrolases"/>
    <property type="match status" value="1"/>
</dbReference>
<dbReference type="Pfam" id="PF21960">
    <property type="entry name" value="RCF1-5-like_lid"/>
    <property type="match status" value="1"/>
</dbReference>
<dbReference type="CDD" id="cd00742">
    <property type="entry name" value="FABP"/>
    <property type="match status" value="1"/>
</dbReference>
<dbReference type="InterPro" id="IPR012674">
    <property type="entry name" value="Calycin"/>
</dbReference>
<dbReference type="GO" id="GO:0005524">
    <property type="term" value="F:ATP binding"/>
    <property type="evidence" value="ECO:0007669"/>
    <property type="project" value="UniProtKB-KW"/>
</dbReference>
<evidence type="ECO:0000256" key="5">
    <source>
        <dbReference type="ARBA" id="ARBA00022840"/>
    </source>
</evidence>
<dbReference type="InterPro" id="IPR050238">
    <property type="entry name" value="DNA_Rep/Repair_Clamp_Loader"/>
</dbReference>
<dbReference type="GO" id="GO:0003689">
    <property type="term" value="F:DNA clamp loader activity"/>
    <property type="evidence" value="ECO:0007669"/>
    <property type="project" value="TreeGrafter"/>
</dbReference>
<sequence length="336" mass="37539">MANWSGKYKHIKSENLDDYMKEVGIDFATRTAAKAWSPNVEYKVEGDTYHIITSGLKEHKITFKLGAEKEEKAMDGRTVKSTYTLEGNTLTQIEKDGKGETKIVREFNGDELTVIGCLTDWIEKYRPVTFSDIVGNEETISRLESFSKEGNVPNMLIAGPPGVGKTTTILCLARALLGPSFREGVLELNASNERGIDVVRNKIKLFAQQKVTLPKGRQKIIILDEADSMTEGAQQALRRTMELYSKTTRFALACNSSEKIIEPIQSRCAVLRYGKLMDAQVLQKLLDICEKEKVSHTDDGLEAIVFTAQGDMRQAINNLQSTFQGFGHVNSENVFK</sequence>
<dbReference type="GO" id="GO:0016887">
    <property type="term" value="F:ATP hydrolysis activity"/>
    <property type="evidence" value="ECO:0007669"/>
    <property type="project" value="InterPro"/>
</dbReference>
<evidence type="ECO:0000313" key="10">
    <source>
        <dbReference type="Proteomes" id="UP001187531"/>
    </source>
</evidence>
<reference evidence="9" key="1">
    <citation type="submission" date="2023-07" db="EMBL/GenBank/DDBJ databases">
        <title>Chromosome-level genome assembly of Artemia franciscana.</title>
        <authorList>
            <person name="Jo E."/>
        </authorList>
    </citation>
    <scope>NUCLEOTIDE SEQUENCE</scope>
    <source>
        <tissue evidence="9">Whole body</tissue>
    </source>
</reference>
<dbReference type="FunFam" id="3.40.50.300:FF:000107">
    <property type="entry name" value="Replication factor C subunit 4"/>
    <property type="match status" value="1"/>
</dbReference>
<keyword evidence="6" id="KW-0539">Nucleus</keyword>
<dbReference type="InterPro" id="IPR000463">
    <property type="entry name" value="Fatty_acid-bd"/>
</dbReference>
<evidence type="ECO:0000256" key="7">
    <source>
        <dbReference type="ARBA" id="ARBA00040745"/>
    </source>
</evidence>
<dbReference type="InterPro" id="IPR003593">
    <property type="entry name" value="AAA+_ATPase"/>
</dbReference>
<evidence type="ECO:0000256" key="2">
    <source>
        <dbReference type="ARBA" id="ARBA00005378"/>
    </source>
</evidence>
<dbReference type="SMART" id="SM00382">
    <property type="entry name" value="AAA"/>
    <property type="match status" value="1"/>
</dbReference>
<proteinExistence type="inferred from homology"/>
<feature type="domain" description="AAA+ ATPase" evidence="8">
    <location>
        <begin position="151"/>
        <end position="278"/>
    </location>
</feature>
<keyword evidence="3" id="KW-0235">DNA replication</keyword>
<dbReference type="SUPFAM" id="SSF52540">
    <property type="entry name" value="P-loop containing nucleoside triphosphate hydrolases"/>
    <property type="match status" value="1"/>
</dbReference>
<keyword evidence="5" id="KW-0067">ATP-binding</keyword>
<name>A0AA88HKY4_ARTSF</name>
<dbReference type="EMBL" id="JAVRJZ010000016">
    <property type="protein sequence ID" value="KAK2710838.1"/>
    <property type="molecule type" value="Genomic_DNA"/>
</dbReference>
<evidence type="ECO:0000256" key="6">
    <source>
        <dbReference type="ARBA" id="ARBA00023242"/>
    </source>
</evidence>
<feature type="non-terminal residue" evidence="9">
    <location>
        <position position="336"/>
    </location>
</feature>
<dbReference type="GO" id="GO:0005663">
    <property type="term" value="C:DNA replication factor C complex"/>
    <property type="evidence" value="ECO:0007669"/>
    <property type="project" value="TreeGrafter"/>
</dbReference>
<dbReference type="InterPro" id="IPR027417">
    <property type="entry name" value="P-loop_NTPase"/>
</dbReference>
<evidence type="ECO:0000256" key="1">
    <source>
        <dbReference type="ARBA" id="ARBA00004123"/>
    </source>
</evidence>
<evidence type="ECO:0000256" key="3">
    <source>
        <dbReference type="ARBA" id="ARBA00022705"/>
    </source>
</evidence>
<dbReference type="InterPro" id="IPR000566">
    <property type="entry name" value="Lipocln_cytosolic_FA-bd_dom"/>
</dbReference>
<dbReference type="Gene3D" id="1.10.8.60">
    <property type="match status" value="1"/>
</dbReference>
<dbReference type="AlphaFoldDB" id="A0AA88HKY4"/>
<dbReference type="GO" id="GO:0006261">
    <property type="term" value="P:DNA-templated DNA replication"/>
    <property type="evidence" value="ECO:0007669"/>
    <property type="project" value="TreeGrafter"/>
</dbReference>
<dbReference type="InterPro" id="IPR047854">
    <property type="entry name" value="RFC_lid"/>
</dbReference>
<comment type="similarity">
    <text evidence="2">Belongs to the activator 1 small subunits family.</text>
</comment>
<dbReference type="Proteomes" id="UP001187531">
    <property type="component" value="Unassembled WGS sequence"/>
</dbReference>
<dbReference type="GO" id="GO:0006281">
    <property type="term" value="P:DNA repair"/>
    <property type="evidence" value="ECO:0007669"/>
    <property type="project" value="TreeGrafter"/>
</dbReference>
<accession>A0AA88HKY4</accession>
<dbReference type="CDD" id="cd00009">
    <property type="entry name" value="AAA"/>
    <property type="match status" value="1"/>
</dbReference>
<dbReference type="PANTHER" id="PTHR11669">
    <property type="entry name" value="REPLICATION FACTOR C / DNA POLYMERASE III GAMMA-TAU SUBUNIT"/>
    <property type="match status" value="1"/>
</dbReference>
<dbReference type="GO" id="GO:0005634">
    <property type="term" value="C:nucleus"/>
    <property type="evidence" value="ECO:0007669"/>
    <property type="project" value="UniProtKB-SubCell"/>
</dbReference>
<dbReference type="GO" id="GO:0008289">
    <property type="term" value="F:lipid binding"/>
    <property type="evidence" value="ECO:0007669"/>
    <property type="project" value="InterPro"/>
</dbReference>
<evidence type="ECO:0000259" key="8">
    <source>
        <dbReference type="SMART" id="SM00382"/>
    </source>
</evidence>
<organism evidence="9 10">
    <name type="scientific">Artemia franciscana</name>
    <name type="common">Brine shrimp</name>
    <name type="synonym">Artemia sanfranciscana</name>
    <dbReference type="NCBI Taxonomy" id="6661"/>
    <lineage>
        <taxon>Eukaryota</taxon>
        <taxon>Metazoa</taxon>
        <taxon>Ecdysozoa</taxon>
        <taxon>Arthropoda</taxon>
        <taxon>Crustacea</taxon>
        <taxon>Branchiopoda</taxon>
        <taxon>Anostraca</taxon>
        <taxon>Artemiidae</taxon>
        <taxon>Artemia</taxon>
    </lineage>
</organism>
<dbReference type="Pfam" id="PF00004">
    <property type="entry name" value="AAA"/>
    <property type="match status" value="1"/>
</dbReference>
<comment type="subcellular location">
    <subcellularLocation>
        <location evidence="1">Nucleus</location>
    </subcellularLocation>
</comment>
<keyword evidence="4" id="KW-0547">Nucleotide-binding</keyword>
<keyword evidence="10" id="KW-1185">Reference proteome</keyword>
<gene>
    <name evidence="9" type="ORF">QYM36_012131</name>
</gene>
<comment type="caution">
    <text evidence="9">The sequence shown here is derived from an EMBL/GenBank/DDBJ whole genome shotgun (WGS) entry which is preliminary data.</text>
</comment>
<dbReference type="Gene3D" id="2.40.128.20">
    <property type="match status" value="1"/>
</dbReference>
<dbReference type="CDD" id="cd18140">
    <property type="entry name" value="HLD_clamp_RFC"/>
    <property type="match status" value="1"/>
</dbReference>
<evidence type="ECO:0000256" key="4">
    <source>
        <dbReference type="ARBA" id="ARBA00022741"/>
    </source>
</evidence>
<dbReference type="PRINTS" id="PR00178">
    <property type="entry name" value="FATTYACIDBP"/>
</dbReference>
<dbReference type="InterPro" id="IPR003959">
    <property type="entry name" value="ATPase_AAA_core"/>
</dbReference>
<evidence type="ECO:0000313" key="9">
    <source>
        <dbReference type="EMBL" id="KAK2710838.1"/>
    </source>
</evidence>
<dbReference type="PANTHER" id="PTHR11669:SF5">
    <property type="entry name" value="REPLICATION FACTOR C SUBUNIT 2"/>
    <property type="match status" value="1"/>
</dbReference>